<sequence length="86" mass="9896">MGWTLPAHETHGEGDTAHRCAQEQGSSDPKSVGEQSIRARDAARRRRDLDAIFGDSLPETTRDERDLRHIDEGRARYDRERPPHYE</sequence>
<reference evidence="2 3" key="1">
    <citation type="submission" date="2018-11" db="EMBL/GenBank/DDBJ databases">
        <title>Draft genome sequence of Gordonia sp. RS15-1S isolated from rice stems.</title>
        <authorList>
            <person name="Muangham S."/>
        </authorList>
    </citation>
    <scope>NUCLEOTIDE SEQUENCE [LARGE SCALE GENOMIC DNA]</scope>
    <source>
        <strain evidence="2 3">RS15-1S</strain>
    </source>
</reference>
<dbReference type="EMBL" id="RKMH01000002">
    <property type="protein sequence ID" value="RPA65725.1"/>
    <property type="molecule type" value="Genomic_DNA"/>
</dbReference>
<evidence type="ECO:0000313" key="3">
    <source>
        <dbReference type="Proteomes" id="UP000267536"/>
    </source>
</evidence>
<dbReference type="Proteomes" id="UP000267536">
    <property type="component" value="Unassembled WGS sequence"/>
</dbReference>
<evidence type="ECO:0000256" key="1">
    <source>
        <dbReference type="SAM" id="MobiDB-lite"/>
    </source>
</evidence>
<feature type="compositionally biased region" description="Basic and acidic residues" evidence="1">
    <location>
        <begin position="60"/>
        <end position="86"/>
    </location>
</feature>
<gene>
    <name evidence="2" type="ORF">EF294_03000</name>
</gene>
<evidence type="ECO:0000313" key="2">
    <source>
        <dbReference type="EMBL" id="RPA65725.1"/>
    </source>
</evidence>
<name>A0A3N4GTS0_9ACTN</name>
<protein>
    <submittedName>
        <fullName evidence="2">Uncharacterized protein</fullName>
    </submittedName>
</protein>
<accession>A0A3N4GTS0</accession>
<dbReference type="AlphaFoldDB" id="A0A3N4GTS0"/>
<feature type="region of interest" description="Disordered" evidence="1">
    <location>
        <begin position="1"/>
        <end position="86"/>
    </location>
</feature>
<feature type="compositionally biased region" description="Basic and acidic residues" evidence="1">
    <location>
        <begin position="37"/>
        <end position="50"/>
    </location>
</feature>
<keyword evidence="3" id="KW-1185">Reference proteome</keyword>
<feature type="compositionally biased region" description="Basic and acidic residues" evidence="1">
    <location>
        <begin position="8"/>
        <end position="21"/>
    </location>
</feature>
<comment type="caution">
    <text evidence="2">The sequence shown here is derived from an EMBL/GenBank/DDBJ whole genome shotgun (WGS) entry which is preliminary data.</text>
</comment>
<organism evidence="2 3">
    <name type="scientific">Gordonia oryzae</name>
    <dbReference type="NCBI Taxonomy" id="2487349"/>
    <lineage>
        <taxon>Bacteria</taxon>
        <taxon>Bacillati</taxon>
        <taxon>Actinomycetota</taxon>
        <taxon>Actinomycetes</taxon>
        <taxon>Mycobacteriales</taxon>
        <taxon>Gordoniaceae</taxon>
        <taxon>Gordonia</taxon>
    </lineage>
</organism>
<proteinExistence type="predicted"/>